<accession>A0A5J5C530</accession>
<dbReference type="GO" id="GO:0003729">
    <property type="term" value="F:mRNA binding"/>
    <property type="evidence" value="ECO:0007669"/>
    <property type="project" value="TreeGrafter"/>
</dbReference>
<dbReference type="Proteomes" id="UP000325577">
    <property type="component" value="Linkage Group LG0"/>
</dbReference>
<dbReference type="EMBL" id="CM018031">
    <property type="protein sequence ID" value="KAA8549944.1"/>
    <property type="molecule type" value="Genomic_DNA"/>
</dbReference>
<gene>
    <name evidence="4" type="ORF">F0562_001648</name>
</gene>
<dbReference type="OrthoDB" id="1749483at2759"/>
<dbReference type="InterPro" id="IPR000504">
    <property type="entry name" value="RRM_dom"/>
</dbReference>
<evidence type="ECO:0000313" key="4">
    <source>
        <dbReference type="EMBL" id="KAA8549944.1"/>
    </source>
</evidence>
<dbReference type="AlphaFoldDB" id="A0A5J5C530"/>
<evidence type="ECO:0000256" key="2">
    <source>
        <dbReference type="PROSITE-ProRule" id="PRU00176"/>
    </source>
</evidence>
<dbReference type="SUPFAM" id="SSF54928">
    <property type="entry name" value="RNA-binding domain, RBD"/>
    <property type="match status" value="1"/>
</dbReference>
<sequence length="212" mass="23828">MERRRGSRTEEVKSGEWKPLIFRQKRFDHSVSRGKNVLFTISVDNLPRSTHQAELRKLLTNFGVVKDIFTLNKTRARTRSIFGFVRYSCSVAVDIAIQKANGLWCKDSILRVKRAEFKKSTKATKISSSPSMQTHRHGFGANIKDATLGKSPHSLADVLKRNHRLNAQQLVAGSDNDSCEDKVACNVDKVYYVENPPVPLAGDLSNSVGHEF</sequence>
<feature type="domain" description="RRM" evidence="3">
    <location>
        <begin position="39"/>
        <end position="117"/>
    </location>
</feature>
<keyword evidence="1 2" id="KW-0694">RNA-binding</keyword>
<dbReference type="Gene3D" id="3.30.70.330">
    <property type="match status" value="1"/>
</dbReference>
<evidence type="ECO:0000313" key="5">
    <source>
        <dbReference type="Proteomes" id="UP000325577"/>
    </source>
</evidence>
<dbReference type="SMART" id="SM00360">
    <property type="entry name" value="RRM"/>
    <property type="match status" value="1"/>
</dbReference>
<evidence type="ECO:0000256" key="1">
    <source>
        <dbReference type="ARBA" id="ARBA00022884"/>
    </source>
</evidence>
<dbReference type="PANTHER" id="PTHR48025">
    <property type="entry name" value="OS02G0815200 PROTEIN"/>
    <property type="match status" value="1"/>
</dbReference>
<dbReference type="PROSITE" id="PS50102">
    <property type="entry name" value="RRM"/>
    <property type="match status" value="1"/>
</dbReference>
<keyword evidence="5" id="KW-1185">Reference proteome</keyword>
<dbReference type="Pfam" id="PF00076">
    <property type="entry name" value="RRM_1"/>
    <property type="match status" value="1"/>
</dbReference>
<dbReference type="InterPro" id="IPR035979">
    <property type="entry name" value="RBD_domain_sf"/>
</dbReference>
<proteinExistence type="predicted"/>
<dbReference type="CDD" id="cd00590">
    <property type="entry name" value="RRM_SF"/>
    <property type="match status" value="1"/>
</dbReference>
<organism evidence="4 5">
    <name type="scientific">Nyssa sinensis</name>
    <dbReference type="NCBI Taxonomy" id="561372"/>
    <lineage>
        <taxon>Eukaryota</taxon>
        <taxon>Viridiplantae</taxon>
        <taxon>Streptophyta</taxon>
        <taxon>Embryophyta</taxon>
        <taxon>Tracheophyta</taxon>
        <taxon>Spermatophyta</taxon>
        <taxon>Magnoliopsida</taxon>
        <taxon>eudicotyledons</taxon>
        <taxon>Gunneridae</taxon>
        <taxon>Pentapetalae</taxon>
        <taxon>asterids</taxon>
        <taxon>Cornales</taxon>
        <taxon>Nyssaceae</taxon>
        <taxon>Nyssa</taxon>
    </lineage>
</organism>
<dbReference type="InterPro" id="IPR050502">
    <property type="entry name" value="Euk_RNA-bind_prot"/>
</dbReference>
<reference evidence="4 5" key="1">
    <citation type="submission" date="2019-09" db="EMBL/GenBank/DDBJ databases">
        <title>A chromosome-level genome assembly of the Chinese tupelo Nyssa sinensis.</title>
        <authorList>
            <person name="Yang X."/>
            <person name="Kang M."/>
            <person name="Yang Y."/>
            <person name="Xiong H."/>
            <person name="Wang M."/>
            <person name="Zhang Z."/>
            <person name="Wang Z."/>
            <person name="Wu H."/>
            <person name="Ma T."/>
            <person name="Liu J."/>
            <person name="Xi Z."/>
        </authorList>
    </citation>
    <scope>NUCLEOTIDE SEQUENCE [LARGE SCALE GENOMIC DNA]</scope>
    <source>
        <strain evidence="4">J267</strain>
        <tissue evidence="4">Leaf</tissue>
    </source>
</reference>
<dbReference type="InterPro" id="IPR012677">
    <property type="entry name" value="Nucleotide-bd_a/b_plait_sf"/>
</dbReference>
<evidence type="ECO:0000259" key="3">
    <source>
        <dbReference type="PROSITE" id="PS50102"/>
    </source>
</evidence>
<name>A0A5J5C530_9ASTE</name>
<protein>
    <recommendedName>
        <fullName evidence="3">RRM domain-containing protein</fullName>
    </recommendedName>
</protein>
<dbReference type="PANTHER" id="PTHR48025:SF1">
    <property type="entry name" value="RRM DOMAIN-CONTAINING PROTEIN"/>
    <property type="match status" value="1"/>
</dbReference>